<dbReference type="Proteomes" id="UP000050791">
    <property type="component" value="Unassembled WGS sequence"/>
</dbReference>
<dbReference type="AlphaFoldDB" id="A0AA85BD73"/>
<evidence type="ECO:0000313" key="2">
    <source>
        <dbReference type="WBParaSite" id="SMTH1_48430.1"/>
    </source>
</evidence>
<name>A0AA85BD73_9TREM</name>
<protein>
    <submittedName>
        <fullName evidence="2">Uncharacterized protein</fullName>
    </submittedName>
</protein>
<reference evidence="2" key="1">
    <citation type="submission" date="2023-11" db="UniProtKB">
        <authorList>
            <consortium name="WormBaseParasite"/>
        </authorList>
    </citation>
    <scope>IDENTIFICATION</scope>
</reference>
<dbReference type="WBParaSite" id="SMTH1_48430.1">
    <property type="protein sequence ID" value="SMTH1_48430.1"/>
    <property type="gene ID" value="SMTH1_48430"/>
</dbReference>
<organism evidence="1 2">
    <name type="scientific">Schistosoma mattheei</name>
    <dbReference type="NCBI Taxonomy" id="31246"/>
    <lineage>
        <taxon>Eukaryota</taxon>
        <taxon>Metazoa</taxon>
        <taxon>Spiralia</taxon>
        <taxon>Lophotrochozoa</taxon>
        <taxon>Platyhelminthes</taxon>
        <taxon>Trematoda</taxon>
        <taxon>Digenea</taxon>
        <taxon>Strigeidida</taxon>
        <taxon>Schistosomatoidea</taxon>
        <taxon>Schistosomatidae</taxon>
        <taxon>Schistosoma</taxon>
    </lineage>
</organism>
<accession>A0AA85BD73</accession>
<proteinExistence type="predicted"/>
<evidence type="ECO:0000313" key="1">
    <source>
        <dbReference type="Proteomes" id="UP000050791"/>
    </source>
</evidence>
<sequence length="86" mass="10017">MEFFIILSTTRRKREGESKQSYLAPVLNWNSSVRCPSFTTLQCSPSYEFRMMMTIFSNTHSIMSKRIPLGSHVHAVKRFLTVKKVD</sequence>